<protein>
    <recommendedName>
        <fullName evidence="1">Rhodanese domain-containing protein</fullName>
    </recommendedName>
</protein>
<dbReference type="InterPro" id="IPR036873">
    <property type="entry name" value="Rhodanese-like_dom_sf"/>
</dbReference>
<proteinExistence type="predicted"/>
<accession>A0A6C0D2C4</accession>
<dbReference type="Gene3D" id="3.40.250.10">
    <property type="entry name" value="Rhodanese-like domain"/>
    <property type="match status" value="1"/>
</dbReference>
<dbReference type="Pfam" id="PF00581">
    <property type="entry name" value="Rhodanese"/>
    <property type="match status" value="1"/>
</dbReference>
<organism evidence="2">
    <name type="scientific">viral metagenome</name>
    <dbReference type="NCBI Taxonomy" id="1070528"/>
    <lineage>
        <taxon>unclassified sequences</taxon>
        <taxon>metagenomes</taxon>
        <taxon>organismal metagenomes</taxon>
    </lineage>
</organism>
<reference evidence="2" key="1">
    <citation type="journal article" date="2020" name="Nature">
        <title>Giant virus diversity and host interactions through global metagenomics.</title>
        <authorList>
            <person name="Schulz F."/>
            <person name="Roux S."/>
            <person name="Paez-Espino D."/>
            <person name="Jungbluth S."/>
            <person name="Walsh D.A."/>
            <person name="Denef V.J."/>
            <person name="McMahon K.D."/>
            <person name="Konstantinidis K.T."/>
            <person name="Eloe-Fadrosh E.A."/>
            <person name="Kyrpides N.C."/>
            <person name="Woyke T."/>
        </authorList>
    </citation>
    <scope>NUCLEOTIDE SEQUENCE</scope>
    <source>
        <strain evidence="2">GVMAG-M-3300023174-107</strain>
    </source>
</reference>
<dbReference type="SUPFAM" id="SSF52821">
    <property type="entry name" value="Rhodanese/Cell cycle control phosphatase"/>
    <property type="match status" value="1"/>
</dbReference>
<name>A0A6C0D2C4_9ZZZZ</name>
<evidence type="ECO:0000313" key="2">
    <source>
        <dbReference type="EMBL" id="QHT10721.1"/>
    </source>
</evidence>
<sequence length="153" mass="18312">MFKKRKSRYYIQIQLKSYYNNIIMGVMYSMPSYNFHQLQDRMKKQGNELILINTLPLTRQDCLIKGTLKAFIEVEYMNKLLKTNKNKEIIVYGIHHTDTSVIQKYNQLKKLGFTNVHIYFGGMYEWLLLQEVFDTTNFQTDGMIKNIVDYKIE</sequence>
<dbReference type="EMBL" id="MN739525">
    <property type="protein sequence ID" value="QHT10721.1"/>
    <property type="molecule type" value="Genomic_DNA"/>
</dbReference>
<dbReference type="AlphaFoldDB" id="A0A6C0D2C4"/>
<dbReference type="CDD" id="cd00158">
    <property type="entry name" value="RHOD"/>
    <property type="match status" value="1"/>
</dbReference>
<feature type="domain" description="Rhodanese" evidence="1">
    <location>
        <begin position="108"/>
        <end position="131"/>
    </location>
</feature>
<dbReference type="InterPro" id="IPR001763">
    <property type="entry name" value="Rhodanese-like_dom"/>
</dbReference>
<dbReference type="PROSITE" id="PS50206">
    <property type="entry name" value="RHODANESE_3"/>
    <property type="match status" value="1"/>
</dbReference>
<evidence type="ECO:0000259" key="1">
    <source>
        <dbReference type="PROSITE" id="PS50206"/>
    </source>
</evidence>